<dbReference type="GO" id="GO:0044780">
    <property type="term" value="P:bacterial-type flagellum assembly"/>
    <property type="evidence" value="ECO:0007669"/>
    <property type="project" value="InterPro"/>
</dbReference>
<dbReference type="AlphaFoldDB" id="A0A8J7W0W7"/>
<organism evidence="2 3">
    <name type="scientific">Sinanaerobacter chloroacetimidivorans</name>
    <dbReference type="NCBI Taxonomy" id="2818044"/>
    <lineage>
        <taxon>Bacteria</taxon>
        <taxon>Bacillati</taxon>
        <taxon>Bacillota</taxon>
        <taxon>Clostridia</taxon>
        <taxon>Peptostreptococcales</taxon>
        <taxon>Anaerovoracaceae</taxon>
        <taxon>Sinanaerobacter</taxon>
    </lineage>
</organism>
<dbReference type="InterPro" id="IPR036679">
    <property type="entry name" value="FlgN-like_sf"/>
</dbReference>
<accession>A0A8J7W0W7</accession>
<dbReference type="SUPFAM" id="SSF140566">
    <property type="entry name" value="FlgN-like"/>
    <property type="match status" value="1"/>
</dbReference>
<evidence type="ECO:0000256" key="1">
    <source>
        <dbReference type="ARBA" id="ARBA00022795"/>
    </source>
</evidence>
<gene>
    <name evidence="2" type="ORF">KCX82_06550</name>
</gene>
<dbReference type="InterPro" id="IPR007809">
    <property type="entry name" value="FlgN-like"/>
</dbReference>
<keyword evidence="1" id="KW-1005">Bacterial flagellum biogenesis</keyword>
<proteinExistence type="predicted"/>
<dbReference type="Pfam" id="PF05130">
    <property type="entry name" value="FlgN"/>
    <property type="match status" value="1"/>
</dbReference>
<evidence type="ECO:0000313" key="2">
    <source>
        <dbReference type="EMBL" id="MBR0597523.1"/>
    </source>
</evidence>
<sequence length="167" mass="19738">MDNKTAAFSQTLNDFYGYLKEILKMYQDVIPVLKEELNSILQDNIEELNENLRSQQVLLLKTRNFNNTIHEYQKKLGIQARNLSEMIMQIPEKDLQMQFYALLGEFDLTMTEVNFYKEKCRVLLQSKLYTIEKTLSKQENQKDITTYDQNASEVQGTLFPKSFETRI</sequence>
<evidence type="ECO:0000313" key="3">
    <source>
        <dbReference type="Proteomes" id="UP000675664"/>
    </source>
</evidence>
<dbReference type="Proteomes" id="UP000675664">
    <property type="component" value="Unassembled WGS sequence"/>
</dbReference>
<reference evidence="2" key="2">
    <citation type="submission" date="2021-04" db="EMBL/GenBank/DDBJ databases">
        <authorList>
            <person name="Liu J."/>
        </authorList>
    </citation>
    <scope>NUCLEOTIDE SEQUENCE</scope>
    <source>
        <strain evidence="2">BAD-6</strain>
    </source>
</reference>
<comment type="caution">
    <text evidence="2">The sequence shown here is derived from an EMBL/GenBank/DDBJ whole genome shotgun (WGS) entry which is preliminary data.</text>
</comment>
<dbReference type="EMBL" id="JAGSND010000003">
    <property type="protein sequence ID" value="MBR0597523.1"/>
    <property type="molecule type" value="Genomic_DNA"/>
</dbReference>
<reference evidence="2" key="1">
    <citation type="submission" date="2021-04" db="EMBL/GenBank/DDBJ databases">
        <title>Sinoanaerobacter chloroacetimidivorans sp. nov., an obligate anaerobic bacterium isolated from anaerobic sludge.</title>
        <authorList>
            <person name="Bao Y."/>
        </authorList>
    </citation>
    <scope>NUCLEOTIDE SEQUENCE</scope>
    <source>
        <strain evidence="2">BAD-6</strain>
    </source>
</reference>
<evidence type="ECO:0008006" key="4">
    <source>
        <dbReference type="Google" id="ProtNLM"/>
    </source>
</evidence>
<protein>
    <recommendedName>
        <fullName evidence="4">FlgN protein</fullName>
    </recommendedName>
</protein>
<dbReference type="Gene3D" id="1.20.58.300">
    <property type="entry name" value="FlgN-like"/>
    <property type="match status" value="1"/>
</dbReference>
<keyword evidence="3" id="KW-1185">Reference proteome</keyword>
<name>A0A8J7W0W7_9FIRM</name>
<dbReference type="RefSeq" id="WP_227017654.1">
    <property type="nucleotide sequence ID" value="NZ_JAGSND010000003.1"/>
</dbReference>